<feature type="compositionally biased region" description="Basic residues" evidence="1">
    <location>
        <begin position="119"/>
        <end position="131"/>
    </location>
</feature>
<reference evidence="2" key="1">
    <citation type="submission" date="2021-01" db="EMBL/GenBank/DDBJ databases">
        <title>Metabolic potential, ecology and presence of endohyphal bacteria is reflected in genomic diversity of Mucoromycotina.</title>
        <authorList>
            <person name="Muszewska A."/>
            <person name="Okrasinska A."/>
            <person name="Steczkiewicz K."/>
            <person name="Drgas O."/>
            <person name="Orlowska M."/>
            <person name="Perlinska-Lenart U."/>
            <person name="Aleksandrzak-Piekarczyk T."/>
            <person name="Szatraj K."/>
            <person name="Zielenkiewicz U."/>
            <person name="Pilsyk S."/>
            <person name="Malc E."/>
            <person name="Mieczkowski P."/>
            <person name="Kruszewska J.S."/>
            <person name="Biernat P."/>
            <person name="Pawlowska J."/>
        </authorList>
    </citation>
    <scope>NUCLEOTIDE SEQUENCE</scope>
    <source>
        <strain evidence="2">WA0000018081</strain>
    </source>
</reference>
<evidence type="ECO:0000313" key="3">
    <source>
        <dbReference type="Proteomes" id="UP000613177"/>
    </source>
</evidence>
<organism evidence="2 3">
    <name type="scientific">Thamnidium elegans</name>
    <dbReference type="NCBI Taxonomy" id="101142"/>
    <lineage>
        <taxon>Eukaryota</taxon>
        <taxon>Fungi</taxon>
        <taxon>Fungi incertae sedis</taxon>
        <taxon>Mucoromycota</taxon>
        <taxon>Mucoromycotina</taxon>
        <taxon>Mucoromycetes</taxon>
        <taxon>Mucorales</taxon>
        <taxon>Mucorineae</taxon>
        <taxon>Mucoraceae</taxon>
        <taxon>Thamnidium</taxon>
    </lineage>
</organism>
<evidence type="ECO:0000313" key="2">
    <source>
        <dbReference type="EMBL" id="KAG2231421.1"/>
    </source>
</evidence>
<feature type="compositionally biased region" description="Basic residues" evidence="1">
    <location>
        <begin position="91"/>
        <end position="101"/>
    </location>
</feature>
<feature type="region of interest" description="Disordered" evidence="1">
    <location>
        <begin position="207"/>
        <end position="280"/>
    </location>
</feature>
<dbReference type="EMBL" id="JAEPRE010000152">
    <property type="protein sequence ID" value="KAG2231421.1"/>
    <property type="molecule type" value="Genomic_DNA"/>
</dbReference>
<sequence length="569" mass="65866">MLQEYPTQIQPRSSSTRKSQDAFELQDSSNKVDAEASRILIDLANQDTSSLQQLMDSSNNLIMIDDKFKRRVSSKGKYKGRAYERREIRLHARHASAKRKSFTYGSNDDSDGKSSSSVLHRRHSERRHRYARPSVSMQIDSNDTWPSSTVNNNIVGTEEKVKGSESQSEGTHAFSWQYLSMKQNPRIKRNAMHAYITYMIYTDMAQEQHQQQRQHQQQQHHQQEKRYSIKEEKQESYASNSNSNGMHSNNDWYSKQQSMQSYRLPPSPRQRHDPPTTTESIIDRPLTDFLFQRNTLPTSNTIPTKTKAESTSTKKNKCPDTEYGIPVERFAQLVSTHWQFDHLDAIKSGTYKIISQLFQEHIKISIEATNNDNDNKQPFINNQRQKSFNTVRSSSWDTMMDLEILHAQIFGAIQAHTEGSLHIAWDRLSDKLGQPAFEMYIRMISLKYCTLDKEEGYLSSTCLKEKASTLSLELDEYINLNLNAVFIALEKDILPNLLANTSKDLSDVLAYFNRLFLLKDNQHLYLQVTPWSTEQSDLKSKLLPLLERSVLNDDHLTDFFESYACLSRA</sequence>
<feature type="region of interest" description="Disordered" evidence="1">
    <location>
        <begin position="296"/>
        <end position="320"/>
    </location>
</feature>
<evidence type="ECO:0000256" key="1">
    <source>
        <dbReference type="SAM" id="MobiDB-lite"/>
    </source>
</evidence>
<feature type="compositionally biased region" description="Polar residues" evidence="1">
    <location>
        <begin position="1"/>
        <end position="17"/>
    </location>
</feature>
<keyword evidence="3" id="KW-1185">Reference proteome</keyword>
<gene>
    <name evidence="2" type="ORF">INT48_003659</name>
</gene>
<feature type="compositionally biased region" description="Polar residues" evidence="1">
    <location>
        <begin position="251"/>
        <end position="261"/>
    </location>
</feature>
<feature type="compositionally biased region" description="Polar residues" evidence="1">
    <location>
        <begin position="135"/>
        <end position="151"/>
    </location>
</feature>
<accession>A0A8H7SNB7</accession>
<dbReference type="Proteomes" id="UP000613177">
    <property type="component" value="Unassembled WGS sequence"/>
</dbReference>
<feature type="compositionally biased region" description="Low complexity" evidence="1">
    <location>
        <begin position="239"/>
        <end position="250"/>
    </location>
</feature>
<feature type="compositionally biased region" description="Basic and acidic residues" evidence="1">
    <location>
        <begin position="221"/>
        <end position="235"/>
    </location>
</feature>
<proteinExistence type="predicted"/>
<name>A0A8H7SNB7_9FUNG</name>
<comment type="caution">
    <text evidence="2">The sequence shown here is derived from an EMBL/GenBank/DDBJ whole genome shotgun (WGS) entry which is preliminary data.</text>
</comment>
<feature type="region of interest" description="Disordered" evidence="1">
    <location>
        <begin position="1"/>
        <end position="29"/>
    </location>
</feature>
<dbReference type="AlphaFoldDB" id="A0A8H7SNB7"/>
<feature type="region of interest" description="Disordered" evidence="1">
    <location>
        <begin position="90"/>
        <end position="151"/>
    </location>
</feature>
<feature type="compositionally biased region" description="Low complexity" evidence="1">
    <location>
        <begin position="207"/>
        <end position="220"/>
    </location>
</feature>
<protein>
    <submittedName>
        <fullName evidence="2">Uncharacterized protein</fullName>
    </submittedName>
</protein>